<feature type="transmembrane region" description="Helical" evidence="1">
    <location>
        <begin position="172"/>
        <end position="192"/>
    </location>
</feature>
<dbReference type="RefSeq" id="WP_307237180.1">
    <property type="nucleotide sequence ID" value="NZ_JAUSUZ010000001.1"/>
</dbReference>
<evidence type="ECO:0000313" key="3">
    <source>
        <dbReference type="Proteomes" id="UP001240236"/>
    </source>
</evidence>
<dbReference type="Proteomes" id="UP001240236">
    <property type="component" value="Unassembled WGS sequence"/>
</dbReference>
<sequence>MALIRRLRAGPWGSLALLCLLAVLLITGLLRAVAGRTNAGLVTGPQSGARDLRFVHDSVPGETVDVAALESHLSWYRTTLPEPLPAVLAAGWFGAQAGPAGMSTPVDGRCAPPVTLRSQAGALAAPRMVGGRASARTGGDAEVVLSRTAAEAIDARLGQAFTLAGSAPTRIVGMYVSALLAMVLTGLAAALTELIFRPCGWRCVCDAPHSA</sequence>
<proteinExistence type="predicted"/>
<keyword evidence="1" id="KW-0812">Transmembrane</keyword>
<protein>
    <submittedName>
        <fullName evidence="2">Uncharacterized protein</fullName>
    </submittedName>
</protein>
<evidence type="ECO:0000256" key="1">
    <source>
        <dbReference type="SAM" id="Phobius"/>
    </source>
</evidence>
<name>A0AAE3VWK1_9ACTN</name>
<evidence type="ECO:0000313" key="2">
    <source>
        <dbReference type="EMBL" id="MDQ0365051.1"/>
    </source>
</evidence>
<organism evidence="2 3">
    <name type="scientific">Catenuloplanes indicus</name>
    <dbReference type="NCBI Taxonomy" id="137267"/>
    <lineage>
        <taxon>Bacteria</taxon>
        <taxon>Bacillati</taxon>
        <taxon>Actinomycetota</taxon>
        <taxon>Actinomycetes</taxon>
        <taxon>Micromonosporales</taxon>
        <taxon>Micromonosporaceae</taxon>
        <taxon>Catenuloplanes</taxon>
    </lineage>
</organism>
<gene>
    <name evidence="2" type="ORF">J2S42_001720</name>
</gene>
<keyword evidence="1" id="KW-1133">Transmembrane helix</keyword>
<comment type="caution">
    <text evidence="2">The sequence shown here is derived from an EMBL/GenBank/DDBJ whole genome shotgun (WGS) entry which is preliminary data.</text>
</comment>
<reference evidence="2 3" key="1">
    <citation type="submission" date="2023-07" db="EMBL/GenBank/DDBJ databases">
        <title>Sequencing the genomes of 1000 actinobacteria strains.</title>
        <authorList>
            <person name="Klenk H.-P."/>
        </authorList>
    </citation>
    <scope>NUCLEOTIDE SEQUENCE [LARGE SCALE GENOMIC DNA]</scope>
    <source>
        <strain evidence="2 3">DSM 44709</strain>
    </source>
</reference>
<keyword evidence="1" id="KW-0472">Membrane</keyword>
<dbReference type="EMBL" id="JAUSUZ010000001">
    <property type="protein sequence ID" value="MDQ0365051.1"/>
    <property type="molecule type" value="Genomic_DNA"/>
</dbReference>
<dbReference type="AlphaFoldDB" id="A0AAE3VWK1"/>
<keyword evidence="3" id="KW-1185">Reference proteome</keyword>
<accession>A0AAE3VWK1</accession>